<dbReference type="GO" id="GO:0004602">
    <property type="term" value="F:glutathione peroxidase activity"/>
    <property type="evidence" value="ECO:0007669"/>
    <property type="project" value="UniProtKB-ARBA"/>
</dbReference>
<dbReference type="AlphaFoldDB" id="A0AAW0GJI3"/>
<dbReference type="PANTHER" id="PTHR44051:SF9">
    <property type="entry name" value="GLUTATHIONE S-TRANSFERASE 1"/>
    <property type="match status" value="1"/>
</dbReference>
<dbReference type="InterPro" id="IPR040079">
    <property type="entry name" value="Glutathione_S-Trfase"/>
</dbReference>
<reference evidence="6 7" key="1">
    <citation type="submission" date="2022-09" db="EMBL/GenBank/DDBJ databases">
        <authorList>
            <person name="Palmer J.M."/>
        </authorList>
    </citation>
    <scope>NUCLEOTIDE SEQUENCE [LARGE SCALE GENOMIC DNA]</scope>
    <source>
        <strain evidence="6 7">DSM 7382</strain>
    </source>
</reference>
<dbReference type="SFLD" id="SFLDG00358">
    <property type="entry name" value="Main_(cytGST)"/>
    <property type="match status" value="1"/>
</dbReference>
<dbReference type="SFLD" id="SFLDG01150">
    <property type="entry name" value="Main.1:_Beta-like"/>
    <property type="match status" value="1"/>
</dbReference>
<evidence type="ECO:0000259" key="5">
    <source>
        <dbReference type="PROSITE" id="PS50404"/>
    </source>
</evidence>
<dbReference type="PANTHER" id="PTHR44051">
    <property type="entry name" value="GLUTATHIONE S-TRANSFERASE-RELATED"/>
    <property type="match status" value="1"/>
</dbReference>
<comment type="catalytic activity">
    <reaction evidence="4">
        <text>RX + glutathione = an S-substituted glutathione + a halide anion + H(+)</text>
        <dbReference type="Rhea" id="RHEA:16437"/>
        <dbReference type="ChEBI" id="CHEBI:15378"/>
        <dbReference type="ChEBI" id="CHEBI:16042"/>
        <dbReference type="ChEBI" id="CHEBI:17792"/>
        <dbReference type="ChEBI" id="CHEBI:57925"/>
        <dbReference type="ChEBI" id="CHEBI:90779"/>
        <dbReference type="EC" id="2.5.1.18"/>
    </reaction>
</comment>
<dbReference type="EC" id="2.5.1.18" evidence="2"/>
<dbReference type="Gene3D" id="1.20.1050.10">
    <property type="match status" value="1"/>
</dbReference>
<dbReference type="SFLD" id="SFLDS00019">
    <property type="entry name" value="Glutathione_Transferase_(cytos"/>
    <property type="match status" value="1"/>
</dbReference>
<dbReference type="GO" id="GO:0005737">
    <property type="term" value="C:cytoplasm"/>
    <property type="evidence" value="ECO:0007669"/>
    <property type="project" value="UniProtKB-ARBA"/>
</dbReference>
<keyword evidence="3" id="KW-0808">Transferase</keyword>
<dbReference type="CDD" id="cd03046">
    <property type="entry name" value="GST_N_GTT1_like"/>
    <property type="match status" value="1"/>
</dbReference>
<dbReference type="InterPro" id="IPR036249">
    <property type="entry name" value="Thioredoxin-like_sf"/>
</dbReference>
<accession>A0AAW0GJI3</accession>
<dbReference type="InterPro" id="IPR004045">
    <property type="entry name" value="Glutathione_S-Trfase_N"/>
</dbReference>
<dbReference type="SUPFAM" id="SSF52833">
    <property type="entry name" value="Thioredoxin-like"/>
    <property type="match status" value="1"/>
</dbReference>
<sequence>MSASEGTPTASTLVVHHLNDSRSQRILWLLEELEVPYEIKKYQRTPEMVAPAELSAIHPLGGAPVITDGEVTLAESGAIVEYIIQKYGGGKAVPPEAGKIDELFYVHYCEGSLMPLLVNSLIFSIIPERAPFLLRPLLRSVFANVRAKMLDVRLKKHSELIESHLSKDDREWFAGGKEPTASDIMMGFALEAWHAKSPESLGPKTKAYIQRMHDRPAYKRSIEKGGEYQYAK</sequence>
<comment type="caution">
    <text evidence="6">The sequence shown here is derived from an EMBL/GenBank/DDBJ whole genome shotgun (WGS) entry which is preliminary data.</text>
</comment>
<keyword evidence="7" id="KW-1185">Reference proteome</keyword>
<feature type="domain" description="GST N-terminal" evidence="5">
    <location>
        <begin position="10"/>
        <end position="91"/>
    </location>
</feature>
<protein>
    <recommendedName>
        <fullName evidence="2">glutathione transferase</fullName>
        <ecNumber evidence="2">2.5.1.18</ecNumber>
    </recommendedName>
</protein>
<dbReference type="Proteomes" id="UP001385951">
    <property type="component" value="Unassembled WGS sequence"/>
</dbReference>
<evidence type="ECO:0000313" key="7">
    <source>
        <dbReference type="Proteomes" id="UP001385951"/>
    </source>
</evidence>
<dbReference type="PROSITE" id="PS50404">
    <property type="entry name" value="GST_NTER"/>
    <property type="match status" value="1"/>
</dbReference>
<dbReference type="GO" id="GO:0004364">
    <property type="term" value="F:glutathione transferase activity"/>
    <property type="evidence" value="ECO:0007669"/>
    <property type="project" value="UniProtKB-EC"/>
</dbReference>
<evidence type="ECO:0000256" key="1">
    <source>
        <dbReference type="ARBA" id="ARBA00007409"/>
    </source>
</evidence>
<dbReference type="InterPro" id="IPR036282">
    <property type="entry name" value="Glutathione-S-Trfase_C_sf"/>
</dbReference>
<dbReference type="Gene3D" id="3.40.30.10">
    <property type="entry name" value="Glutaredoxin"/>
    <property type="match status" value="1"/>
</dbReference>
<comment type="similarity">
    <text evidence="1">Belongs to the GST superfamily.</text>
</comment>
<organism evidence="6 7">
    <name type="scientific">Cerrena zonata</name>
    <dbReference type="NCBI Taxonomy" id="2478898"/>
    <lineage>
        <taxon>Eukaryota</taxon>
        <taxon>Fungi</taxon>
        <taxon>Dikarya</taxon>
        <taxon>Basidiomycota</taxon>
        <taxon>Agaricomycotina</taxon>
        <taxon>Agaricomycetes</taxon>
        <taxon>Polyporales</taxon>
        <taxon>Cerrenaceae</taxon>
        <taxon>Cerrena</taxon>
    </lineage>
</organism>
<evidence type="ECO:0000256" key="4">
    <source>
        <dbReference type="ARBA" id="ARBA00047960"/>
    </source>
</evidence>
<dbReference type="Pfam" id="PF02798">
    <property type="entry name" value="GST_N"/>
    <property type="match status" value="1"/>
</dbReference>
<proteinExistence type="inferred from homology"/>
<evidence type="ECO:0000313" key="6">
    <source>
        <dbReference type="EMBL" id="KAK7693480.1"/>
    </source>
</evidence>
<gene>
    <name evidence="6" type="ORF">QCA50_003048</name>
</gene>
<dbReference type="SUPFAM" id="SSF47616">
    <property type="entry name" value="GST C-terminal domain-like"/>
    <property type="match status" value="1"/>
</dbReference>
<dbReference type="EMBL" id="JASBNA010000003">
    <property type="protein sequence ID" value="KAK7693480.1"/>
    <property type="molecule type" value="Genomic_DNA"/>
</dbReference>
<name>A0AAW0GJI3_9APHY</name>
<dbReference type="FunFam" id="3.40.30.10:FF:000156">
    <property type="entry name" value="Glutathione S-transferase 1"/>
    <property type="match status" value="1"/>
</dbReference>
<evidence type="ECO:0000256" key="2">
    <source>
        <dbReference type="ARBA" id="ARBA00012452"/>
    </source>
</evidence>
<evidence type="ECO:0000256" key="3">
    <source>
        <dbReference type="ARBA" id="ARBA00022679"/>
    </source>
</evidence>